<reference evidence="3 4" key="1">
    <citation type="submission" date="2017-09" db="EMBL/GenBank/DDBJ databases">
        <title>Complete genome sequence of Janthinobacterium svalbardensis PAMC 27463.</title>
        <authorList>
            <person name="Cho Y.-J."/>
            <person name="Cho A."/>
            <person name="Kim O.-S."/>
            <person name="Lee J.-I."/>
        </authorList>
    </citation>
    <scope>NUCLEOTIDE SEQUENCE [LARGE SCALE GENOMIC DNA]</scope>
    <source>
        <strain evidence="3 4">PAMC 27463</strain>
    </source>
</reference>
<organism evidence="3 4">
    <name type="scientific">Janthinobacterium svalbardensis</name>
    <dbReference type="NCBI Taxonomy" id="368607"/>
    <lineage>
        <taxon>Bacteria</taxon>
        <taxon>Pseudomonadati</taxon>
        <taxon>Pseudomonadota</taxon>
        <taxon>Betaproteobacteria</taxon>
        <taxon>Burkholderiales</taxon>
        <taxon>Oxalobacteraceae</taxon>
        <taxon>Janthinobacterium</taxon>
    </lineage>
</organism>
<dbReference type="InterPro" id="IPR029062">
    <property type="entry name" value="Class_I_gatase-like"/>
</dbReference>
<sequence length="193" mass="20609">MAAKKILFLTGDFAEDYETMVPFQALLMLGHTVHAVCPGKKSGATIKTAIHDFEGDQTYTEKPGHLFTLNASFDEIDPADYDAVMIAGGRAPEYLRLNEKVIAAVRHFADAGKPVAAVCHGAQLLAAADVIRGKRISAYPACAPEVKLAGGTYADIAVTDAVTDGQFVTAPAWPAHPAWLAQFVKLLGTEIRL</sequence>
<dbReference type="AlphaFoldDB" id="A0A290WT86"/>
<proteinExistence type="inferred from homology"/>
<dbReference type="InterPro" id="IPR006286">
    <property type="entry name" value="C56_PfpI-like"/>
</dbReference>
<dbReference type="GO" id="GO:0006508">
    <property type="term" value="P:proteolysis"/>
    <property type="evidence" value="ECO:0007669"/>
    <property type="project" value="UniProtKB-KW"/>
</dbReference>
<keyword evidence="4" id="KW-1185">Reference proteome</keyword>
<dbReference type="KEGG" id="jsv:CNX70_07745"/>
<evidence type="ECO:0000256" key="1">
    <source>
        <dbReference type="ARBA" id="ARBA00008542"/>
    </source>
</evidence>
<gene>
    <name evidence="3" type="ORF">CNX70_07745</name>
</gene>
<keyword evidence="3" id="KW-0378">Hydrolase</keyword>
<dbReference type="Gene3D" id="3.40.50.880">
    <property type="match status" value="1"/>
</dbReference>
<accession>A0A290WT86</accession>
<evidence type="ECO:0000313" key="4">
    <source>
        <dbReference type="Proteomes" id="UP000218437"/>
    </source>
</evidence>
<evidence type="ECO:0000313" key="3">
    <source>
        <dbReference type="EMBL" id="ATD60094.1"/>
    </source>
</evidence>
<dbReference type="SUPFAM" id="SSF52317">
    <property type="entry name" value="Class I glutamine amidotransferase-like"/>
    <property type="match status" value="1"/>
</dbReference>
<dbReference type="RefSeq" id="WP_096234228.1">
    <property type="nucleotide sequence ID" value="NZ_CP023422.1"/>
</dbReference>
<evidence type="ECO:0000259" key="2">
    <source>
        <dbReference type="Pfam" id="PF01965"/>
    </source>
</evidence>
<dbReference type="PANTHER" id="PTHR42733">
    <property type="entry name" value="DJ-1 PROTEIN"/>
    <property type="match status" value="1"/>
</dbReference>
<keyword evidence="3" id="KW-0645">Protease</keyword>
<dbReference type="Pfam" id="PF01965">
    <property type="entry name" value="DJ-1_PfpI"/>
    <property type="match status" value="1"/>
</dbReference>
<dbReference type="PROSITE" id="PS51276">
    <property type="entry name" value="PEPTIDASE_C56_PFPI"/>
    <property type="match status" value="1"/>
</dbReference>
<dbReference type="EMBL" id="CP023422">
    <property type="protein sequence ID" value="ATD60094.1"/>
    <property type="molecule type" value="Genomic_DNA"/>
</dbReference>
<dbReference type="NCBIfam" id="TIGR01382">
    <property type="entry name" value="PfpI"/>
    <property type="match status" value="1"/>
</dbReference>
<feature type="domain" description="DJ-1/PfpI" evidence="2">
    <location>
        <begin position="4"/>
        <end position="185"/>
    </location>
</feature>
<dbReference type="CDD" id="cd03169">
    <property type="entry name" value="GATase1_PfpI_1"/>
    <property type="match status" value="1"/>
</dbReference>
<dbReference type="GO" id="GO:0008233">
    <property type="term" value="F:peptidase activity"/>
    <property type="evidence" value="ECO:0007669"/>
    <property type="project" value="UniProtKB-KW"/>
</dbReference>
<comment type="similarity">
    <text evidence="1">Belongs to the peptidase C56 family.</text>
</comment>
<dbReference type="InterPro" id="IPR002818">
    <property type="entry name" value="DJ-1/PfpI"/>
</dbReference>
<dbReference type="Proteomes" id="UP000218437">
    <property type="component" value="Chromosome"/>
</dbReference>
<dbReference type="PANTHER" id="PTHR42733:SF2">
    <property type="entry name" value="DJ-1_THIJ_PFPI FAMILY PROTEIN"/>
    <property type="match status" value="1"/>
</dbReference>
<name>A0A290WT86_9BURK</name>
<protein>
    <submittedName>
        <fullName evidence="3">Protease</fullName>
    </submittedName>
</protein>